<evidence type="ECO:0000313" key="3">
    <source>
        <dbReference type="Proteomes" id="UP001286313"/>
    </source>
</evidence>
<feature type="compositionally biased region" description="Basic and acidic residues" evidence="1">
    <location>
        <begin position="1"/>
        <end position="46"/>
    </location>
</feature>
<organism evidence="2 3">
    <name type="scientific">Petrolisthes cinctipes</name>
    <name type="common">Flat porcelain crab</name>
    <dbReference type="NCBI Taxonomy" id="88211"/>
    <lineage>
        <taxon>Eukaryota</taxon>
        <taxon>Metazoa</taxon>
        <taxon>Ecdysozoa</taxon>
        <taxon>Arthropoda</taxon>
        <taxon>Crustacea</taxon>
        <taxon>Multicrustacea</taxon>
        <taxon>Malacostraca</taxon>
        <taxon>Eumalacostraca</taxon>
        <taxon>Eucarida</taxon>
        <taxon>Decapoda</taxon>
        <taxon>Pleocyemata</taxon>
        <taxon>Anomura</taxon>
        <taxon>Galatheoidea</taxon>
        <taxon>Porcellanidae</taxon>
        <taxon>Petrolisthes</taxon>
    </lineage>
</organism>
<gene>
    <name evidence="2" type="ORF">Pcinc_043190</name>
</gene>
<reference evidence="2" key="1">
    <citation type="submission" date="2023-10" db="EMBL/GenBank/DDBJ databases">
        <title>Genome assemblies of two species of porcelain crab, Petrolisthes cinctipes and Petrolisthes manimaculis (Anomura: Porcellanidae).</title>
        <authorList>
            <person name="Angst P."/>
        </authorList>
    </citation>
    <scope>NUCLEOTIDE SEQUENCE</scope>
    <source>
        <strain evidence="2">PB745_01</strain>
        <tissue evidence="2">Gill</tissue>
    </source>
</reference>
<sequence>MQEKEEESGGEREEGSGGERKEGSGGERRKEVVEKRRKEYARKEHNGALGYQGMDHEGNFRLASGWITWETFDRQEDGRRGMLYTDQRTEDGGCFRLTRGRKTGDALD</sequence>
<evidence type="ECO:0000313" key="2">
    <source>
        <dbReference type="EMBL" id="KAK3850081.1"/>
    </source>
</evidence>
<dbReference type="AlphaFoldDB" id="A0AAE1BG82"/>
<keyword evidence="3" id="KW-1185">Reference proteome</keyword>
<accession>A0AAE1BG82</accession>
<proteinExistence type="predicted"/>
<dbReference type="EMBL" id="JAWQEG010008557">
    <property type="protein sequence ID" value="KAK3850081.1"/>
    <property type="molecule type" value="Genomic_DNA"/>
</dbReference>
<evidence type="ECO:0000256" key="1">
    <source>
        <dbReference type="SAM" id="MobiDB-lite"/>
    </source>
</evidence>
<dbReference type="Proteomes" id="UP001286313">
    <property type="component" value="Unassembled WGS sequence"/>
</dbReference>
<feature type="region of interest" description="Disordered" evidence="1">
    <location>
        <begin position="1"/>
        <end position="49"/>
    </location>
</feature>
<name>A0AAE1BG82_PETCI</name>
<protein>
    <submittedName>
        <fullName evidence="2">Uncharacterized protein</fullName>
    </submittedName>
</protein>
<comment type="caution">
    <text evidence="2">The sequence shown here is derived from an EMBL/GenBank/DDBJ whole genome shotgun (WGS) entry which is preliminary data.</text>
</comment>